<keyword evidence="7" id="KW-0676">Redox-active center</keyword>
<dbReference type="FunFam" id="3.40.30.10:FF:000026">
    <property type="entry name" value="Glutaredoxin 2"/>
    <property type="match status" value="1"/>
</dbReference>
<evidence type="ECO:0000256" key="5">
    <source>
        <dbReference type="ARBA" id="ARBA00023157"/>
    </source>
</evidence>
<organism evidence="12 13">
    <name type="scientific">Stichopus japonicus</name>
    <name type="common">Sea cucumber</name>
    <dbReference type="NCBI Taxonomy" id="307972"/>
    <lineage>
        <taxon>Eukaryota</taxon>
        <taxon>Metazoa</taxon>
        <taxon>Echinodermata</taxon>
        <taxon>Eleutherozoa</taxon>
        <taxon>Echinozoa</taxon>
        <taxon>Holothuroidea</taxon>
        <taxon>Aspidochirotacea</taxon>
        <taxon>Aspidochirotida</taxon>
        <taxon>Stichopodidae</taxon>
        <taxon>Apostichopus</taxon>
    </lineage>
</organism>
<dbReference type="PANTHER" id="PTHR45694">
    <property type="entry name" value="GLUTAREDOXIN 2"/>
    <property type="match status" value="1"/>
</dbReference>
<dbReference type="PROSITE" id="PS00195">
    <property type="entry name" value="GLUTAREDOXIN_1"/>
    <property type="match status" value="1"/>
</dbReference>
<accession>A0A2G8JVN0</accession>
<evidence type="ECO:0000256" key="6">
    <source>
        <dbReference type="ARBA" id="ARBA00023206"/>
    </source>
</evidence>
<evidence type="ECO:0000256" key="3">
    <source>
        <dbReference type="ARBA" id="ARBA00022448"/>
    </source>
</evidence>
<keyword evidence="3" id="KW-0813">Transport</keyword>
<comment type="subunit">
    <text evidence="9">Monomer; active form. Homodimer; inactive form. The homodimer is probably linked by 1 2Fe-2S cluster.</text>
</comment>
<dbReference type="InterPro" id="IPR011899">
    <property type="entry name" value="Glutaredoxin_euk/vir"/>
</dbReference>
<dbReference type="GO" id="GO:0034599">
    <property type="term" value="P:cellular response to oxidative stress"/>
    <property type="evidence" value="ECO:0007669"/>
    <property type="project" value="TreeGrafter"/>
</dbReference>
<dbReference type="InterPro" id="IPR011767">
    <property type="entry name" value="GLR_AS"/>
</dbReference>
<dbReference type="PRINTS" id="PR00160">
    <property type="entry name" value="GLUTAREDOXIN"/>
</dbReference>
<dbReference type="NCBIfam" id="TIGR02180">
    <property type="entry name" value="GRX_euk"/>
    <property type="match status" value="1"/>
</dbReference>
<evidence type="ECO:0000256" key="8">
    <source>
        <dbReference type="ARBA" id="ARBA00037470"/>
    </source>
</evidence>
<dbReference type="InterPro" id="IPR014025">
    <property type="entry name" value="Glutaredoxin_subgr"/>
</dbReference>
<dbReference type="STRING" id="307972.A0A2G8JVN0"/>
<keyword evidence="5" id="KW-1015">Disulfide bond</keyword>
<dbReference type="InterPro" id="IPR002109">
    <property type="entry name" value="Glutaredoxin"/>
</dbReference>
<keyword evidence="6" id="KW-0318">Glutathionylation</keyword>
<protein>
    <recommendedName>
        <fullName evidence="10">Glutaredoxin-2, mitochondrial</fullName>
    </recommendedName>
</protein>
<keyword evidence="4" id="KW-0249">Electron transport</keyword>
<dbReference type="GO" id="GO:0015038">
    <property type="term" value="F:glutathione disulfide oxidoreductase activity"/>
    <property type="evidence" value="ECO:0007669"/>
    <property type="project" value="TreeGrafter"/>
</dbReference>
<reference evidence="12 13" key="1">
    <citation type="journal article" date="2017" name="PLoS Biol.">
        <title>The sea cucumber genome provides insights into morphological evolution and visceral regeneration.</title>
        <authorList>
            <person name="Zhang X."/>
            <person name="Sun L."/>
            <person name="Yuan J."/>
            <person name="Sun Y."/>
            <person name="Gao Y."/>
            <person name="Zhang L."/>
            <person name="Li S."/>
            <person name="Dai H."/>
            <person name="Hamel J.F."/>
            <person name="Liu C."/>
            <person name="Yu Y."/>
            <person name="Liu S."/>
            <person name="Lin W."/>
            <person name="Guo K."/>
            <person name="Jin S."/>
            <person name="Xu P."/>
            <person name="Storey K.B."/>
            <person name="Huan P."/>
            <person name="Zhang T."/>
            <person name="Zhou Y."/>
            <person name="Zhang J."/>
            <person name="Lin C."/>
            <person name="Li X."/>
            <person name="Xing L."/>
            <person name="Huo D."/>
            <person name="Sun M."/>
            <person name="Wang L."/>
            <person name="Mercier A."/>
            <person name="Li F."/>
            <person name="Yang H."/>
            <person name="Xiang J."/>
        </authorList>
    </citation>
    <scope>NUCLEOTIDE SEQUENCE [LARGE SCALE GENOMIC DNA]</scope>
    <source>
        <strain evidence="12">Shaxun</strain>
        <tissue evidence="12">Muscle</tissue>
    </source>
</reference>
<comment type="function">
    <text evidence="1">Has a glutathione-disulfide oxidoreductase activity in the presence of NADPH and glutathione reductase. Reduces low molecular weight disulfides and proteins.</text>
</comment>
<dbReference type="SUPFAM" id="SSF52833">
    <property type="entry name" value="Thioredoxin-like"/>
    <property type="match status" value="1"/>
</dbReference>
<dbReference type="InterPro" id="IPR036249">
    <property type="entry name" value="Thioredoxin-like_sf"/>
</dbReference>
<evidence type="ECO:0000256" key="9">
    <source>
        <dbReference type="ARBA" id="ARBA00038558"/>
    </source>
</evidence>
<evidence type="ECO:0000259" key="11">
    <source>
        <dbReference type="Pfam" id="PF00462"/>
    </source>
</evidence>
<evidence type="ECO:0000256" key="7">
    <source>
        <dbReference type="ARBA" id="ARBA00023284"/>
    </source>
</evidence>
<dbReference type="EMBL" id="MRZV01001201">
    <property type="protein sequence ID" value="PIK39779.1"/>
    <property type="molecule type" value="Genomic_DNA"/>
</dbReference>
<dbReference type="Pfam" id="PF00462">
    <property type="entry name" value="Glutaredoxin"/>
    <property type="match status" value="1"/>
</dbReference>
<evidence type="ECO:0000256" key="1">
    <source>
        <dbReference type="ARBA" id="ARBA00002549"/>
    </source>
</evidence>
<dbReference type="Proteomes" id="UP000230750">
    <property type="component" value="Unassembled WGS sequence"/>
</dbReference>
<dbReference type="Gene3D" id="3.40.30.10">
    <property type="entry name" value="Glutaredoxin"/>
    <property type="match status" value="1"/>
</dbReference>
<evidence type="ECO:0000313" key="12">
    <source>
        <dbReference type="EMBL" id="PIK39779.1"/>
    </source>
</evidence>
<evidence type="ECO:0000256" key="10">
    <source>
        <dbReference type="ARBA" id="ARBA00039819"/>
    </source>
</evidence>
<dbReference type="GO" id="GO:0005737">
    <property type="term" value="C:cytoplasm"/>
    <property type="evidence" value="ECO:0007669"/>
    <property type="project" value="TreeGrafter"/>
</dbReference>
<name>A0A2G8JVN0_STIJA</name>
<comment type="similarity">
    <text evidence="2">Belongs to the glutaredoxin family.</text>
</comment>
<keyword evidence="13" id="KW-1185">Reference proteome</keyword>
<comment type="caution">
    <text evidence="12">The sequence shown here is derived from an EMBL/GenBank/DDBJ whole genome shotgun (WGS) entry which is preliminary data.</text>
</comment>
<evidence type="ECO:0000313" key="13">
    <source>
        <dbReference type="Proteomes" id="UP000230750"/>
    </source>
</evidence>
<evidence type="ECO:0000256" key="2">
    <source>
        <dbReference type="ARBA" id="ARBA00007787"/>
    </source>
</evidence>
<dbReference type="PANTHER" id="PTHR45694:SF18">
    <property type="entry name" value="GLUTAREDOXIN-1-RELATED"/>
    <property type="match status" value="1"/>
</dbReference>
<dbReference type="AlphaFoldDB" id="A0A2G8JVN0"/>
<sequence>MASAARQLVKELITKNKVMVFSKSYCPFCMQAKSVLRQAGVQDMGVMELEQRSDGNTIQSIVKEMTGNSTVPSVFIDHKFVGGSSDVQDKFDSGELSRLLQQLGIVKQDA</sequence>
<comment type="function">
    <text evidence="8">Glutathione-dependent oxidoreductase that facilitates the maintenance of mitochondrial redox homeostasis upon induction of apoptosis by oxidative stress. Involved in response to hydrogen peroxide and regulation of apoptosis caused by oxidative stress. Acts as a very efficient catalyst of monothiol reactions because of its high affinity for protein glutathione-mixed disulfides. Can receive electrons not only from glutathione (GSH), but also from thioredoxin reductase supporting both monothiol and dithiol reactions. Efficiently catalyzes both glutathionylation and deglutathionylation of mitochondrial complex I, which in turn regulates the superoxide production by the complex. Overexpression decreases the susceptibility to apoptosis and prevents loss of cardiolipin and cytochrome c release.</text>
</comment>
<dbReference type="OrthoDB" id="418495at2759"/>
<proteinExistence type="inferred from homology"/>
<feature type="domain" description="Glutaredoxin" evidence="11">
    <location>
        <begin position="18"/>
        <end position="81"/>
    </location>
</feature>
<dbReference type="CDD" id="cd03419">
    <property type="entry name" value="GRX_GRXh_1_2_like"/>
    <property type="match status" value="1"/>
</dbReference>
<dbReference type="PROSITE" id="PS51354">
    <property type="entry name" value="GLUTAREDOXIN_2"/>
    <property type="match status" value="1"/>
</dbReference>
<evidence type="ECO:0000256" key="4">
    <source>
        <dbReference type="ARBA" id="ARBA00022982"/>
    </source>
</evidence>
<gene>
    <name evidence="12" type="ORF">BSL78_23380</name>
</gene>